<dbReference type="InterPro" id="IPR042100">
    <property type="entry name" value="Bug_dom1"/>
</dbReference>
<dbReference type="PIRSF" id="PIRSF017082">
    <property type="entry name" value="YflP"/>
    <property type="match status" value="1"/>
</dbReference>
<dbReference type="RefSeq" id="WP_084541744.1">
    <property type="nucleotide sequence ID" value="NZ_BJXU01000186.1"/>
</dbReference>
<evidence type="ECO:0000256" key="1">
    <source>
        <dbReference type="ARBA" id="ARBA00006987"/>
    </source>
</evidence>
<name>A0A1M7CMS4_9GAMM</name>
<feature type="chain" id="PRO_5012839199" evidence="2">
    <location>
        <begin position="28"/>
        <end position="321"/>
    </location>
</feature>
<dbReference type="EMBL" id="BJXU01000186">
    <property type="protein sequence ID" value="GEN26025.1"/>
    <property type="molecule type" value="Genomic_DNA"/>
</dbReference>
<evidence type="ECO:0000256" key="2">
    <source>
        <dbReference type="SAM" id="SignalP"/>
    </source>
</evidence>
<keyword evidence="6" id="KW-1185">Reference proteome</keyword>
<dbReference type="STRING" id="44933.SAMN05660971_01158"/>
<dbReference type="Gene3D" id="3.40.190.150">
    <property type="entry name" value="Bordetella uptake gene, domain 1"/>
    <property type="match status" value="1"/>
</dbReference>
<dbReference type="InterPro" id="IPR005064">
    <property type="entry name" value="BUG"/>
</dbReference>
<evidence type="ECO:0000313" key="5">
    <source>
        <dbReference type="Proteomes" id="UP000184123"/>
    </source>
</evidence>
<sequence>MRLPMKHGYIIASVTTAILSVSASTLAADFPSEPIEIAVHTSPGGGTDTTARMVALTTKEQLDSNVFVQNRKGGGGSVAMSYLSEQSADGYTVMAVTPTHLFTMMRGNAPLSIDDIQGVARATDDPIIVMVRGDSDYQTLDQLVEAGQQGTIKWGGTQVGGVDHIAAMSFADAADMTVSYVPFDSGAEFAAALSRGDIDAAGLNISETRDQIDAGEFRPLAVMADERMGALPDVPTLAENGMDVSFSTVRGYVVLKDTPSDRLKILEEAMLDGMASDRYQEYLQGIGLDESSIAGAETWDQQLHRMYEAGEKTMTELDLMQ</sequence>
<reference evidence="3 6" key="2">
    <citation type="submission" date="2019-07" db="EMBL/GenBank/DDBJ databases">
        <title>Whole genome shotgun sequence of Halomonas cupida NBRC 102219.</title>
        <authorList>
            <person name="Hosoyama A."/>
            <person name="Uohara A."/>
            <person name="Ohji S."/>
            <person name="Ichikawa N."/>
        </authorList>
    </citation>
    <scope>NUCLEOTIDE SEQUENCE [LARGE SCALE GENOMIC DNA]</scope>
    <source>
        <strain evidence="3 6">NBRC 102219</strain>
    </source>
</reference>
<evidence type="ECO:0000313" key="4">
    <source>
        <dbReference type="EMBL" id="SHL68520.1"/>
    </source>
</evidence>
<dbReference type="Gene3D" id="3.40.190.10">
    <property type="entry name" value="Periplasmic binding protein-like II"/>
    <property type="match status" value="1"/>
</dbReference>
<keyword evidence="2" id="KW-0732">Signal</keyword>
<evidence type="ECO:0000313" key="3">
    <source>
        <dbReference type="EMBL" id="GEN26025.1"/>
    </source>
</evidence>
<comment type="similarity">
    <text evidence="1">Belongs to the UPF0065 (bug) family.</text>
</comment>
<dbReference type="Pfam" id="PF03401">
    <property type="entry name" value="TctC"/>
    <property type="match status" value="1"/>
</dbReference>
<dbReference type="CDD" id="cd07012">
    <property type="entry name" value="PBP2_Bug_TTT"/>
    <property type="match status" value="1"/>
</dbReference>
<dbReference type="OrthoDB" id="8970543at2"/>
<dbReference type="AlphaFoldDB" id="A0A1M7CMS4"/>
<dbReference type="PANTHER" id="PTHR42928:SF3">
    <property type="entry name" value="UPF0065 PROTEIN YFLP"/>
    <property type="match status" value="1"/>
</dbReference>
<feature type="signal peptide" evidence="2">
    <location>
        <begin position="1"/>
        <end position="27"/>
    </location>
</feature>
<dbReference type="Proteomes" id="UP000321726">
    <property type="component" value="Unassembled WGS sequence"/>
</dbReference>
<dbReference type="Proteomes" id="UP000184123">
    <property type="component" value="Unassembled WGS sequence"/>
</dbReference>
<reference evidence="4 5" key="1">
    <citation type="submission" date="2016-11" db="EMBL/GenBank/DDBJ databases">
        <authorList>
            <person name="Jaros S."/>
            <person name="Januszkiewicz K."/>
            <person name="Wedrychowicz H."/>
        </authorList>
    </citation>
    <scope>NUCLEOTIDE SEQUENCE [LARGE SCALE GENOMIC DNA]</scope>
    <source>
        <strain evidence="4 5">DSM 4740</strain>
    </source>
</reference>
<organism evidence="4 5">
    <name type="scientific">Halomonas cupida</name>
    <dbReference type="NCBI Taxonomy" id="44933"/>
    <lineage>
        <taxon>Bacteria</taxon>
        <taxon>Pseudomonadati</taxon>
        <taxon>Pseudomonadota</taxon>
        <taxon>Gammaproteobacteria</taxon>
        <taxon>Oceanospirillales</taxon>
        <taxon>Halomonadaceae</taxon>
        <taxon>Halomonas</taxon>
    </lineage>
</organism>
<protein>
    <submittedName>
        <fullName evidence="3">ABC transporter substrate-binding protein</fullName>
    </submittedName>
    <submittedName>
        <fullName evidence="4">Putative tricarboxylic transport membrane protein</fullName>
    </submittedName>
</protein>
<accession>A0A1M7CMS4</accession>
<dbReference type="PANTHER" id="PTHR42928">
    <property type="entry name" value="TRICARBOXYLATE-BINDING PROTEIN"/>
    <property type="match status" value="1"/>
</dbReference>
<dbReference type="EMBL" id="FRCA01000002">
    <property type="protein sequence ID" value="SHL68520.1"/>
    <property type="molecule type" value="Genomic_DNA"/>
</dbReference>
<evidence type="ECO:0000313" key="6">
    <source>
        <dbReference type="Proteomes" id="UP000321726"/>
    </source>
</evidence>
<gene>
    <name evidence="3" type="ORF">HCU01_39740</name>
    <name evidence="4" type="ORF">SAMN05660971_01158</name>
</gene>
<dbReference type="SUPFAM" id="SSF53850">
    <property type="entry name" value="Periplasmic binding protein-like II"/>
    <property type="match status" value="1"/>
</dbReference>
<proteinExistence type="inferred from homology"/>